<comment type="caution">
    <text evidence="2">The sequence shown here is derived from an EMBL/GenBank/DDBJ whole genome shotgun (WGS) entry which is preliminary data.</text>
</comment>
<proteinExistence type="predicted"/>
<keyword evidence="1" id="KW-0812">Transmembrane</keyword>
<dbReference type="EMBL" id="VZDO01000005">
    <property type="protein sequence ID" value="KAB0680308.1"/>
    <property type="molecule type" value="Genomic_DNA"/>
</dbReference>
<organism evidence="2 3">
    <name type="scientific">Plantimonas leprariae</name>
    <dbReference type="NCBI Taxonomy" id="2615207"/>
    <lineage>
        <taxon>Bacteria</taxon>
        <taxon>Pseudomonadati</taxon>
        <taxon>Pseudomonadota</taxon>
        <taxon>Alphaproteobacteria</taxon>
        <taxon>Hyphomicrobiales</taxon>
        <taxon>Aurantimonadaceae</taxon>
        <taxon>Plantimonas</taxon>
    </lineage>
</organism>
<feature type="transmembrane region" description="Helical" evidence="1">
    <location>
        <begin position="7"/>
        <end position="28"/>
    </location>
</feature>
<feature type="transmembrane region" description="Helical" evidence="1">
    <location>
        <begin position="64"/>
        <end position="84"/>
    </location>
</feature>
<sequence>MTSSSPLIVLTFFTLLSGVIIVGASFAYSLRKRENQEIASRALLGRDDSEVESDRTADGVLPDLLAVMVVALLAMALLASAYFLR</sequence>
<keyword evidence="1" id="KW-1133">Transmembrane helix</keyword>
<evidence type="ECO:0000313" key="3">
    <source>
        <dbReference type="Proteomes" id="UP000432089"/>
    </source>
</evidence>
<reference evidence="2 3" key="1">
    <citation type="submission" date="2019-09" db="EMBL/GenBank/DDBJ databases">
        <title>YIM 132180 draft genome.</title>
        <authorList>
            <person name="Zhang K."/>
        </authorList>
    </citation>
    <scope>NUCLEOTIDE SEQUENCE [LARGE SCALE GENOMIC DNA]</scope>
    <source>
        <strain evidence="2 3">YIM 132180</strain>
    </source>
</reference>
<gene>
    <name evidence="2" type="ORF">F6X38_09015</name>
</gene>
<keyword evidence="1" id="KW-0472">Membrane</keyword>
<accession>A0A7V7TWS0</accession>
<name>A0A7V7TWS0_9HYPH</name>
<protein>
    <submittedName>
        <fullName evidence="2">Uncharacterized protein</fullName>
    </submittedName>
</protein>
<dbReference type="Proteomes" id="UP000432089">
    <property type="component" value="Unassembled WGS sequence"/>
</dbReference>
<evidence type="ECO:0000313" key="2">
    <source>
        <dbReference type="EMBL" id="KAB0680308.1"/>
    </source>
</evidence>
<dbReference type="AlphaFoldDB" id="A0A7V7TWS0"/>
<keyword evidence="3" id="KW-1185">Reference proteome</keyword>
<evidence type="ECO:0000256" key="1">
    <source>
        <dbReference type="SAM" id="Phobius"/>
    </source>
</evidence>